<sequence>MLDEKCTSVDLSSAKKIRKSRRNHNGDQNSIYMSKDDFNSLEESTKIDWLRALNLVPTAEAVEMKTRRSRRSTANPLFSMPRPKSSTFYYALNSRVKNLEEEKSQLCKNIAREGTRLENLKRKSSELRKKANDLEDINEMQRIKISEFEQLQTLRKILPTL</sequence>
<evidence type="ECO:0000256" key="1">
    <source>
        <dbReference type="SAM" id="Coils"/>
    </source>
</evidence>
<dbReference type="Proteomes" id="UP000549394">
    <property type="component" value="Unassembled WGS sequence"/>
</dbReference>
<dbReference type="EMBL" id="CAJFCJ010000001">
    <property type="protein sequence ID" value="CAD5111124.1"/>
    <property type="molecule type" value="Genomic_DNA"/>
</dbReference>
<reference evidence="2 3" key="1">
    <citation type="submission" date="2020-08" db="EMBL/GenBank/DDBJ databases">
        <authorList>
            <person name="Hejnol A."/>
        </authorList>
    </citation>
    <scope>NUCLEOTIDE SEQUENCE [LARGE SCALE GENOMIC DNA]</scope>
</reference>
<keyword evidence="1" id="KW-0175">Coiled coil</keyword>
<name>A0A7I8V4I8_9ANNE</name>
<comment type="caution">
    <text evidence="2">The sequence shown here is derived from an EMBL/GenBank/DDBJ whole genome shotgun (WGS) entry which is preliminary data.</text>
</comment>
<proteinExistence type="predicted"/>
<organism evidence="2 3">
    <name type="scientific">Dimorphilus gyrociliatus</name>
    <dbReference type="NCBI Taxonomy" id="2664684"/>
    <lineage>
        <taxon>Eukaryota</taxon>
        <taxon>Metazoa</taxon>
        <taxon>Spiralia</taxon>
        <taxon>Lophotrochozoa</taxon>
        <taxon>Annelida</taxon>
        <taxon>Polychaeta</taxon>
        <taxon>Polychaeta incertae sedis</taxon>
        <taxon>Dinophilidae</taxon>
        <taxon>Dimorphilus</taxon>
    </lineage>
</organism>
<feature type="coiled-coil region" evidence="1">
    <location>
        <begin position="89"/>
        <end position="140"/>
    </location>
</feature>
<evidence type="ECO:0000313" key="2">
    <source>
        <dbReference type="EMBL" id="CAD5111124.1"/>
    </source>
</evidence>
<gene>
    <name evidence="2" type="ORF">DGYR_LOCUS456</name>
</gene>
<dbReference type="AlphaFoldDB" id="A0A7I8V4I8"/>
<protein>
    <submittedName>
        <fullName evidence="2">Uncharacterized protein</fullName>
    </submittedName>
</protein>
<evidence type="ECO:0000313" key="3">
    <source>
        <dbReference type="Proteomes" id="UP000549394"/>
    </source>
</evidence>
<accession>A0A7I8V4I8</accession>
<keyword evidence="3" id="KW-1185">Reference proteome</keyword>